<dbReference type="EMBL" id="BMKG01000049">
    <property type="protein sequence ID" value="GGC25303.1"/>
    <property type="molecule type" value="Genomic_DNA"/>
</dbReference>
<organism evidence="1 2">
    <name type="scientific">Pseudoduganella buxea</name>
    <dbReference type="NCBI Taxonomy" id="1949069"/>
    <lineage>
        <taxon>Bacteria</taxon>
        <taxon>Pseudomonadati</taxon>
        <taxon>Pseudomonadota</taxon>
        <taxon>Betaproteobacteria</taxon>
        <taxon>Burkholderiales</taxon>
        <taxon>Oxalobacteraceae</taxon>
        <taxon>Telluria group</taxon>
        <taxon>Pseudoduganella</taxon>
    </lineage>
</organism>
<evidence type="ECO:0000313" key="1">
    <source>
        <dbReference type="EMBL" id="GGC25303.1"/>
    </source>
</evidence>
<name>A0ABQ1LNS2_9BURK</name>
<reference evidence="2" key="1">
    <citation type="journal article" date="2019" name="Int. J. Syst. Evol. Microbiol.">
        <title>The Global Catalogue of Microorganisms (GCM) 10K type strain sequencing project: providing services to taxonomists for standard genome sequencing and annotation.</title>
        <authorList>
            <consortium name="The Broad Institute Genomics Platform"/>
            <consortium name="The Broad Institute Genome Sequencing Center for Infectious Disease"/>
            <person name="Wu L."/>
            <person name="Ma J."/>
        </authorList>
    </citation>
    <scope>NUCLEOTIDE SEQUENCE [LARGE SCALE GENOMIC DNA]</scope>
    <source>
        <strain evidence="2">CGMCC 1.15931</strain>
    </source>
</reference>
<comment type="caution">
    <text evidence="1">The sequence shown here is derived from an EMBL/GenBank/DDBJ whole genome shotgun (WGS) entry which is preliminary data.</text>
</comment>
<gene>
    <name evidence="1" type="ORF">GCM10011572_53370</name>
</gene>
<protein>
    <submittedName>
        <fullName evidence="1">Uncharacterized protein</fullName>
    </submittedName>
</protein>
<dbReference type="Proteomes" id="UP000622638">
    <property type="component" value="Unassembled WGS sequence"/>
</dbReference>
<evidence type="ECO:0000313" key="2">
    <source>
        <dbReference type="Proteomes" id="UP000622638"/>
    </source>
</evidence>
<dbReference type="SUPFAM" id="SSF69322">
    <property type="entry name" value="Tricorn protease domain 2"/>
    <property type="match status" value="1"/>
</dbReference>
<keyword evidence="2" id="KW-1185">Reference proteome</keyword>
<sequence length="371" mass="41620">MAADFPPNAVRLNIPIKRYDTCQPSALTMNDDKAMMQLTEAEYRKRFDGYIITDCAVLKRGQYYFVSRNIAESERAGPTAEATVTKRVGWYFPFRTQGSRIQDMDFEGYRTLTIGASRAGEHLILCVSVDGQVTSTDGGEEDNDEDENVIPKSIRGPRRGAMRRLRTIDDSLYAVGSDHTVCVRRGRNRWESLCLNLPEPTLTDFNDVERSDNMAFVDIDGFSENDIYVIAGKGRVWHFDGTKWSRIAFPSDMDVYSICCAGDGYVYIGGQSGSVWRGRNNEWTLLVREMLTLPFEDIVWHAGKVWLTSDYGLWNVIDGQLVEADLPSSDIKVCAGNLSVGDGVMLMAGTHGAAVHDGSVWQLIFHRMQFA</sequence>
<proteinExistence type="predicted"/>
<accession>A0ABQ1LNS2</accession>